<dbReference type="AlphaFoldDB" id="A0A7X6I557"/>
<proteinExistence type="predicted"/>
<evidence type="ECO:0000313" key="3">
    <source>
        <dbReference type="Proteomes" id="UP000521868"/>
    </source>
</evidence>
<dbReference type="Proteomes" id="UP000521868">
    <property type="component" value="Unassembled WGS sequence"/>
</dbReference>
<reference evidence="2 3" key="1">
    <citation type="journal article" date="2020" name="Nature">
        <title>Bacterial chemolithoautotrophy via manganese oxidation.</title>
        <authorList>
            <person name="Yu H."/>
            <person name="Leadbetter J.R."/>
        </authorList>
    </citation>
    <scope>NUCLEOTIDE SEQUENCE [LARGE SCALE GENOMIC DNA]</scope>
    <source>
        <strain evidence="2 3">RBP-1</strain>
    </source>
</reference>
<organism evidence="2 3">
    <name type="scientific">Ramlibacter lithotrophicus</name>
    <dbReference type="NCBI Taxonomy" id="2606681"/>
    <lineage>
        <taxon>Bacteria</taxon>
        <taxon>Pseudomonadati</taxon>
        <taxon>Pseudomonadota</taxon>
        <taxon>Betaproteobacteria</taxon>
        <taxon>Burkholderiales</taxon>
        <taxon>Comamonadaceae</taxon>
        <taxon>Ramlibacter</taxon>
    </lineage>
</organism>
<protein>
    <submittedName>
        <fullName evidence="2">Uncharacterized protein</fullName>
    </submittedName>
</protein>
<keyword evidence="1" id="KW-1133">Transmembrane helix</keyword>
<feature type="transmembrane region" description="Helical" evidence="1">
    <location>
        <begin position="26"/>
        <end position="47"/>
    </location>
</feature>
<comment type="caution">
    <text evidence="2">The sequence shown here is derived from an EMBL/GenBank/DDBJ whole genome shotgun (WGS) entry which is preliminary data.</text>
</comment>
<keyword evidence="1" id="KW-0812">Transmembrane</keyword>
<dbReference type="EMBL" id="VTOX01000001">
    <property type="protein sequence ID" value="NKE64734.1"/>
    <property type="molecule type" value="Genomic_DNA"/>
</dbReference>
<feature type="transmembrane region" description="Helical" evidence="1">
    <location>
        <begin position="59"/>
        <end position="78"/>
    </location>
</feature>
<dbReference type="RefSeq" id="WP_168105798.1">
    <property type="nucleotide sequence ID" value="NZ_VTOX01000001.1"/>
</dbReference>
<sequence length="82" mass="9005">MAAWVLVVAASGLAGAASHPSYWRRVTTFGAVVGLAAFLNGFALGPERSLRQLDEEAPFRWRNVLVAMVIVLLGRYLLRMMD</sequence>
<evidence type="ECO:0000313" key="2">
    <source>
        <dbReference type="EMBL" id="NKE64734.1"/>
    </source>
</evidence>
<gene>
    <name evidence="2" type="ORF">RAMLITH_02770</name>
</gene>
<accession>A0A7X6I557</accession>
<evidence type="ECO:0000256" key="1">
    <source>
        <dbReference type="SAM" id="Phobius"/>
    </source>
</evidence>
<keyword evidence="3" id="KW-1185">Reference proteome</keyword>
<name>A0A7X6I557_9BURK</name>
<keyword evidence="1" id="KW-0472">Membrane</keyword>